<feature type="transmembrane region" description="Helical" evidence="8">
    <location>
        <begin position="309"/>
        <end position="331"/>
    </location>
</feature>
<dbReference type="EC" id="2.7.13.3" evidence="2"/>
<dbReference type="Pfam" id="PF02518">
    <property type="entry name" value="HATPase_c"/>
    <property type="match status" value="1"/>
</dbReference>
<evidence type="ECO:0000256" key="1">
    <source>
        <dbReference type="ARBA" id="ARBA00000085"/>
    </source>
</evidence>
<name>A0A2J6WIE8_9BACT</name>
<dbReference type="InterPro" id="IPR004358">
    <property type="entry name" value="Sig_transdc_His_kin-like_C"/>
</dbReference>
<dbReference type="PANTHER" id="PTHR43065">
    <property type="entry name" value="SENSOR HISTIDINE KINASE"/>
    <property type="match status" value="1"/>
</dbReference>
<dbReference type="Proteomes" id="UP000242288">
    <property type="component" value="Unassembled WGS sequence"/>
</dbReference>
<evidence type="ECO:0000256" key="5">
    <source>
        <dbReference type="ARBA" id="ARBA00022777"/>
    </source>
</evidence>
<dbReference type="Gene3D" id="3.30.565.10">
    <property type="entry name" value="Histidine kinase-like ATPase, C-terminal domain"/>
    <property type="match status" value="1"/>
</dbReference>
<dbReference type="Gene3D" id="3.30.450.20">
    <property type="entry name" value="PAS domain"/>
    <property type="match status" value="1"/>
</dbReference>
<dbReference type="PANTHER" id="PTHR43065:SF46">
    <property type="entry name" value="C4-DICARBOXYLATE TRANSPORT SENSOR PROTEIN DCTB"/>
    <property type="match status" value="1"/>
</dbReference>
<evidence type="ECO:0000259" key="9">
    <source>
        <dbReference type="PROSITE" id="PS50109"/>
    </source>
</evidence>
<keyword evidence="6" id="KW-0067">ATP-binding</keyword>
<evidence type="ECO:0000256" key="4">
    <source>
        <dbReference type="ARBA" id="ARBA00022741"/>
    </source>
</evidence>
<dbReference type="GO" id="GO:0004673">
    <property type="term" value="F:protein histidine kinase activity"/>
    <property type="evidence" value="ECO:0007669"/>
    <property type="project" value="UniProtKB-EC"/>
</dbReference>
<comment type="caution">
    <text evidence="10">The sequence shown here is derived from an EMBL/GenBank/DDBJ whole genome shotgun (WGS) entry which is preliminary data.</text>
</comment>
<reference evidence="10 11" key="1">
    <citation type="submission" date="2018-01" db="EMBL/GenBank/DDBJ databases">
        <title>Metagenomic assembled genomes from two thermal pools in the Uzon Caldera, Kamchatka, Russia.</title>
        <authorList>
            <person name="Wilkins L."/>
            <person name="Ettinger C."/>
        </authorList>
    </citation>
    <scope>NUCLEOTIDE SEQUENCE [LARGE SCALE GENOMIC DNA]</scope>
    <source>
        <strain evidence="10">ZAV-04</strain>
    </source>
</reference>
<evidence type="ECO:0000256" key="7">
    <source>
        <dbReference type="ARBA" id="ARBA00023012"/>
    </source>
</evidence>
<dbReference type="EMBL" id="PNIO01000046">
    <property type="protein sequence ID" value="PMP70164.1"/>
    <property type="molecule type" value="Genomic_DNA"/>
</dbReference>
<keyword evidence="8" id="KW-0812">Transmembrane</keyword>
<dbReference type="PRINTS" id="PR00344">
    <property type="entry name" value="BCTRLSENSOR"/>
</dbReference>
<dbReference type="PROSITE" id="PS50109">
    <property type="entry name" value="HIS_KIN"/>
    <property type="match status" value="1"/>
</dbReference>
<keyword evidence="5" id="KW-0418">Kinase</keyword>
<dbReference type="InterPro" id="IPR036890">
    <property type="entry name" value="HATPase_C_sf"/>
</dbReference>
<dbReference type="InterPro" id="IPR003594">
    <property type="entry name" value="HATPase_dom"/>
</dbReference>
<keyword evidence="8" id="KW-0472">Membrane</keyword>
<keyword evidence="7" id="KW-0902">Two-component regulatory system</keyword>
<evidence type="ECO:0000256" key="2">
    <source>
        <dbReference type="ARBA" id="ARBA00012438"/>
    </source>
</evidence>
<feature type="transmembrane region" description="Helical" evidence="8">
    <location>
        <begin position="12"/>
        <end position="35"/>
    </location>
</feature>
<comment type="catalytic activity">
    <reaction evidence="1">
        <text>ATP + protein L-histidine = ADP + protein N-phospho-L-histidine.</text>
        <dbReference type="EC" id="2.7.13.3"/>
    </reaction>
</comment>
<feature type="domain" description="Histidine kinase" evidence="9">
    <location>
        <begin position="405"/>
        <end position="615"/>
    </location>
</feature>
<sequence length="626" mass="72387">MAKFTLSIKWLTVLVIIALATGIAITNYLVSYHLYEQYLIHHMKTVSSFFKGEVEKLMIPVETFLYNIQALVCCKILNFNDIEKTNKFLMDFMKKYPYVTSINYGDGKGNGYLILNDRDKWLNRIKKAEDRGYVVWNTLNNDGEIINKRRVKDNYDPRNTLWYKQALERNDIQWSEQYQFRTTKNPGVTASLLLCGNSKEVVGIDLMIKDISSFLYKAKEMLHPEVKLYLILDNKYLIAFIDEITPKPGKIYKVNKDQFPLLYHALYSGKDKISFHNQKWFVKIENWNMKNRKLSLVTMTPEIVIKKSLYIHLFYQIFTSLVLIFFVLLYITKKYINPIIEISGQTAYLGFKEIYLEKYSQRTDEIGYLSRAISFASLKILKTREMERKMEEFHYFESVRRALGEAVHRFKDLINIIHGFASIAQPKVSEEFVRNAFDQIINASKRAIYLSKEILNVTGERKYEMKVFDLNSLIQSMKTKINATVEDHINVVYELSSIPLMVKLDIQAFDEVLTHLILNARDAMPEGGTITIKTEAASLLDKEFAVLSVIDSGIGMDEATQKRIFEPFFTTKGDKSIGLGLSIVYKIIKGHEGFIEVESEVGKGTTFKIYFPLIKDVASLTASSAE</sequence>
<keyword evidence="3" id="KW-0808">Transferase</keyword>
<keyword evidence="4" id="KW-0547">Nucleotide-binding</keyword>
<organism evidence="10 11">
    <name type="scientific">Thermodesulfovibrio aggregans</name>
    <dbReference type="NCBI Taxonomy" id="86166"/>
    <lineage>
        <taxon>Bacteria</taxon>
        <taxon>Pseudomonadati</taxon>
        <taxon>Nitrospirota</taxon>
        <taxon>Thermodesulfovibrionia</taxon>
        <taxon>Thermodesulfovibrionales</taxon>
        <taxon>Thermodesulfovibrionaceae</taxon>
        <taxon>Thermodesulfovibrio</taxon>
    </lineage>
</organism>
<accession>A0A2J6WIE8</accession>
<gene>
    <name evidence="10" type="ORF">C0186_05475</name>
</gene>
<proteinExistence type="predicted"/>
<protein>
    <recommendedName>
        <fullName evidence="2">histidine kinase</fullName>
        <ecNumber evidence="2">2.7.13.3</ecNumber>
    </recommendedName>
</protein>
<evidence type="ECO:0000256" key="3">
    <source>
        <dbReference type="ARBA" id="ARBA00022679"/>
    </source>
</evidence>
<dbReference type="SMART" id="SM00387">
    <property type="entry name" value="HATPase_c"/>
    <property type="match status" value="1"/>
</dbReference>
<dbReference type="InterPro" id="IPR005467">
    <property type="entry name" value="His_kinase_dom"/>
</dbReference>
<keyword evidence="8" id="KW-1133">Transmembrane helix</keyword>
<evidence type="ECO:0000313" key="11">
    <source>
        <dbReference type="Proteomes" id="UP000242288"/>
    </source>
</evidence>
<evidence type="ECO:0000313" key="10">
    <source>
        <dbReference type="EMBL" id="PMP70164.1"/>
    </source>
</evidence>
<dbReference type="AlphaFoldDB" id="A0A2J6WIE8"/>
<dbReference type="GO" id="GO:0000160">
    <property type="term" value="P:phosphorelay signal transduction system"/>
    <property type="evidence" value="ECO:0007669"/>
    <property type="project" value="UniProtKB-KW"/>
</dbReference>
<evidence type="ECO:0000256" key="6">
    <source>
        <dbReference type="ARBA" id="ARBA00022840"/>
    </source>
</evidence>
<dbReference type="SUPFAM" id="SSF55874">
    <property type="entry name" value="ATPase domain of HSP90 chaperone/DNA topoisomerase II/histidine kinase"/>
    <property type="match status" value="1"/>
</dbReference>
<dbReference type="GO" id="GO:0005524">
    <property type="term" value="F:ATP binding"/>
    <property type="evidence" value="ECO:0007669"/>
    <property type="project" value="UniProtKB-KW"/>
</dbReference>
<evidence type="ECO:0000256" key="8">
    <source>
        <dbReference type="SAM" id="Phobius"/>
    </source>
</evidence>